<dbReference type="PROSITE" id="PS51161">
    <property type="entry name" value="ATP_CONE"/>
    <property type="match status" value="1"/>
</dbReference>
<evidence type="ECO:0000313" key="5">
    <source>
        <dbReference type="EMBL" id="AWM14135.1"/>
    </source>
</evidence>
<dbReference type="Gene3D" id="3.40.1350.10">
    <property type="match status" value="1"/>
</dbReference>
<dbReference type="KEGG" id="fse:DI487_09930"/>
<accession>A0A2U8QWF9</accession>
<proteinExistence type="predicted"/>
<dbReference type="InterPro" id="IPR011856">
    <property type="entry name" value="tRNA_endonuc-like_dom_sf"/>
</dbReference>
<keyword evidence="1 3" id="KW-0547">Nucleotide-binding</keyword>
<dbReference type="InterPro" id="IPR005144">
    <property type="entry name" value="ATP-cone_dom"/>
</dbReference>
<dbReference type="InterPro" id="IPR007560">
    <property type="entry name" value="Restrct_endonuc_IV_Mrr"/>
</dbReference>
<reference evidence="5 6" key="1">
    <citation type="submission" date="2018-05" db="EMBL/GenBank/DDBJ databases">
        <title>Flavobacterium sp. MEBiC07310.</title>
        <authorList>
            <person name="Baek K."/>
        </authorList>
    </citation>
    <scope>NUCLEOTIDE SEQUENCE [LARGE SCALE GENOMIC DNA]</scope>
    <source>
        <strain evidence="5 6">MEBiC07310</strain>
    </source>
</reference>
<gene>
    <name evidence="5" type="ORF">DI487_09930</name>
</gene>
<dbReference type="Proteomes" id="UP000245429">
    <property type="component" value="Chromosome"/>
</dbReference>
<dbReference type="AlphaFoldDB" id="A0A2U8QWF9"/>
<feature type="domain" description="ATP-cone" evidence="4">
    <location>
        <begin position="1"/>
        <end position="82"/>
    </location>
</feature>
<dbReference type="OrthoDB" id="320396at2"/>
<protein>
    <recommendedName>
        <fullName evidence="4">ATP-cone domain-containing protein</fullName>
    </recommendedName>
</protein>
<name>A0A2U8QWF9_9FLAO</name>
<dbReference type="GO" id="GO:0009307">
    <property type="term" value="P:DNA restriction-modification system"/>
    <property type="evidence" value="ECO:0007669"/>
    <property type="project" value="InterPro"/>
</dbReference>
<evidence type="ECO:0000256" key="2">
    <source>
        <dbReference type="ARBA" id="ARBA00022840"/>
    </source>
</evidence>
<keyword evidence="6" id="KW-1185">Reference proteome</keyword>
<evidence type="ECO:0000256" key="3">
    <source>
        <dbReference type="PROSITE-ProRule" id="PRU00492"/>
    </source>
</evidence>
<dbReference type="Pfam" id="PF03477">
    <property type="entry name" value="ATP-cone"/>
    <property type="match status" value="1"/>
</dbReference>
<dbReference type="CDD" id="cd22308">
    <property type="entry name" value="Af1548-like"/>
    <property type="match status" value="1"/>
</dbReference>
<evidence type="ECO:0000259" key="4">
    <source>
        <dbReference type="PROSITE" id="PS51161"/>
    </source>
</evidence>
<dbReference type="EMBL" id="CP029463">
    <property type="protein sequence ID" value="AWM14135.1"/>
    <property type="molecule type" value="Genomic_DNA"/>
</dbReference>
<dbReference type="Pfam" id="PF04471">
    <property type="entry name" value="Mrr_cat"/>
    <property type="match status" value="1"/>
</dbReference>
<dbReference type="InterPro" id="IPR011335">
    <property type="entry name" value="Restrct_endonuc-II-like"/>
</dbReference>
<keyword evidence="2 3" id="KW-0067">ATP-binding</keyword>
<evidence type="ECO:0000256" key="1">
    <source>
        <dbReference type="ARBA" id="ARBA00022741"/>
    </source>
</evidence>
<evidence type="ECO:0000313" key="6">
    <source>
        <dbReference type="Proteomes" id="UP000245429"/>
    </source>
</evidence>
<dbReference type="GO" id="GO:0005524">
    <property type="term" value="F:ATP binding"/>
    <property type="evidence" value="ECO:0007669"/>
    <property type="project" value="UniProtKB-UniRule"/>
</dbReference>
<dbReference type="SUPFAM" id="SSF52980">
    <property type="entry name" value="Restriction endonuclease-like"/>
    <property type="match status" value="1"/>
</dbReference>
<sequence>MKIKKYSGEEVQFDQEKLIRSLMASGTTREIALEVINEITPKLYEGISSRKIFRLAFQRLKNRSKATAARYNLKSGIKALGPAGFYFEKFIARIFELEGYQARTNVFVEGRCISHELDVVIKNGNHVAMAECKFHSNQEIKTDVKVPMYILSRFNDVNQKRYDFFSGGSDMISKCWLVTNNKFTTDALDFANCVGLSLMSWDYPEGESLRDRINKFNVYPITCLTTLTMAEKEILLMQDVLTVYDLMHFGKAFSVLKLSQSRMKNVKQECTQLLNR</sequence>
<dbReference type="GO" id="GO:0003677">
    <property type="term" value="F:DNA binding"/>
    <property type="evidence" value="ECO:0007669"/>
    <property type="project" value="InterPro"/>
</dbReference>
<organism evidence="5 6">
    <name type="scientific">Flavobacterium sediminis</name>
    <dbReference type="NCBI Taxonomy" id="2201181"/>
    <lineage>
        <taxon>Bacteria</taxon>
        <taxon>Pseudomonadati</taxon>
        <taxon>Bacteroidota</taxon>
        <taxon>Flavobacteriia</taxon>
        <taxon>Flavobacteriales</taxon>
        <taxon>Flavobacteriaceae</taxon>
        <taxon>Flavobacterium</taxon>
    </lineage>
</organism>
<dbReference type="RefSeq" id="WP_109569501.1">
    <property type="nucleotide sequence ID" value="NZ_CP029463.1"/>
</dbReference>
<dbReference type="GO" id="GO:0004519">
    <property type="term" value="F:endonuclease activity"/>
    <property type="evidence" value="ECO:0007669"/>
    <property type="project" value="InterPro"/>
</dbReference>